<keyword evidence="1" id="KW-0732">Signal</keyword>
<gene>
    <name evidence="2" type="ORF">HMPREF0673_01113</name>
</gene>
<evidence type="ECO:0000313" key="3">
    <source>
        <dbReference type="Proteomes" id="UP000004407"/>
    </source>
</evidence>
<dbReference type="HOGENOM" id="CLU_1676278_0_0_10"/>
<feature type="chain" id="PRO_5003485558" description="Secretion system C-terminal sorting domain-containing protein" evidence="1">
    <location>
        <begin position="21"/>
        <end position="157"/>
    </location>
</feature>
<evidence type="ECO:0000256" key="1">
    <source>
        <dbReference type="SAM" id="SignalP"/>
    </source>
</evidence>
<reference evidence="2 3" key="1">
    <citation type="submission" date="2011-08" db="EMBL/GenBank/DDBJ databases">
        <authorList>
            <person name="Weinstock G."/>
            <person name="Sodergren E."/>
            <person name="Clifton S."/>
            <person name="Fulton L."/>
            <person name="Fulton B."/>
            <person name="Courtney L."/>
            <person name="Fronick C."/>
            <person name="Harrison M."/>
            <person name="Strong C."/>
            <person name="Farmer C."/>
            <person name="Delahaunty K."/>
            <person name="Markovic C."/>
            <person name="Hall O."/>
            <person name="Minx P."/>
            <person name="Tomlinson C."/>
            <person name="Mitreva M."/>
            <person name="Hou S."/>
            <person name="Chen J."/>
            <person name="Wollam A."/>
            <person name="Pepin K.H."/>
            <person name="Johnson M."/>
            <person name="Bhonagiri V."/>
            <person name="Zhang X."/>
            <person name="Suruliraj S."/>
            <person name="Warren W."/>
            <person name="Chinwalla A."/>
            <person name="Mardis E.R."/>
            <person name="Wilson R.K."/>
        </authorList>
    </citation>
    <scope>NUCLEOTIDE SEQUENCE [LARGE SCALE GENOMIC DNA]</scope>
    <source>
        <strain evidence="2 3">DSM 18206</strain>
    </source>
</reference>
<organism evidence="2 3">
    <name type="scientific">Leyella stercorea DSM 18206</name>
    <dbReference type="NCBI Taxonomy" id="1002367"/>
    <lineage>
        <taxon>Bacteria</taxon>
        <taxon>Pseudomonadati</taxon>
        <taxon>Bacteroidota</taxon>
        <taxon>Bacteroidia</taxon>
        <taxon>Bacteroidales</taxon>
        <taxon>Prevotellaceae</taxon>
        <taxon>Leyella</taxon>
    </lineage>
</organism>
<name>G6AWW3_9BACT</name>
<dbReference type="Proteomes" id="UP000004407">
    <property type="component" value="Unassembled WGS sequence"/>
</dbReference>
<sequence>MKKLLLTLLFGASCMLPASAAKYMTLVFADGSEQSLQLSTQPAVSFNRTKLIVKFYNPVAGQTDLNFNKQEVKKYFFSDEATDVESVADTQTGMNVQGNRIVVRGAKGAVGVFRTDGTQVQTVVKVDGDTVVIELDNLANGTYIVRAGKNVVKIAKN</sequence>
<feature type="signal peptide" evidence="1">
    <location>
        <begin position="1"/>
        <end position="20"/>
    </location>
</feature>
<evidence type="ECO:0000313" key="2">
    <source>
        <dbReference type="EMBL" id="EHJ41051.1"/>
    </source>
</evidence>
<comment type="caution">
    <text evidence="2">The sequence shown here is derived from an EMBL/GenBank/DDBJ whole genome shotgun (WGS) entry which is preliminary data.</text>
</comment>
<dbReference type="GeneID" id="78336851"/>
<evidence type="ECO:0008006" key="4">
    <source>
        <dbReference type="Google" id="ProtNLM"/>
    </source>
</evidence>
<dbReference type="AlphaFoldDB" id="G6AWW3"/>
<dbReference type="EMBL" id="AFZZ01000102">
    <property type="protein sequence ID" value="EHJ41051.1"/>
    <property type="molecule type" value="Genomic_DNA"/>
</dbReference>
<proteinExistence type="predicted"/>
<dbReference type="PATRIC" id="fig|1002367.3.peg.898"/>
<accession>G6AWW3</accession>
<dbReference type="RefSeq" id="WP_007898886.1">
    <property type="nucleotide sequence ID" value="NZ_JH379407.1"/>
</dbReference>
<protein>
    <recommendedName>
        <fullName evidence="4">Secretion system C-terminal sorting domain-containing protein</fullName>
    </recommendedName>
</protein>